<reference evidence="1" key="1">
    <citation type="journal article" date="2016" name="Gigascience">
        <title>De novo construction of an expanded transcriptome assembly for the western tarnished plant bug, Lygus hesperus.</title>
        <authorList>
            <person name="Tassone E.E."/>
            <person name="Geib S.M."/>
            <person name="Hall B."/>
            <person name="Fabrick J.A."/>
            <person name="Brent C.S."/>
            <person name="Hull J.J."/>
        </authorList>
    </citation>
    <scope>NUCLEOTIDE SEQUENCE</scope>
</reference>
<accession>A0A146MA65</accession>
<evidence type="ECO:0000313" key="1">
    <source>
        <dbReference type="EMBL" id="JAQ16644.1"/>
    </source>
</evidence>
<sequence length="316" mass="35374">THTHTHTSHIRRFLFVLFHFFPNPTRTPLTLSHAFVSGVHFFPNPTHSPLPLHTLLHHCGLCVHRHHICVACISLAFSNAFLFVRTHQLCPAYDARTSLRAFASLSTAFCSHTPHIHLCWDVQHHHLHIQSHSTEECAHAHQPRRSTANSSPHSIYCCWSSSPMALVCRMRPTAGGRPAHFYLRSYIHSTIHSRLGSLLVTAMAIVDGVVSVEPLWTWFDTLSNTLLLEMLSLLSIWFTVSKIVALTPWRLGTTAVVYSLGMCGVLRSTPLPTAGNPTPRSRSCCTCPSAIVFCSNFYCVPTPSSFPPMLLPMLRF</sequence>
<dbReference type="AlphaFoldDB" id="A0A146MA65"/>
<dbReference type="EMBL" id="GDHC01001985">
    <property type="protein sequence ID" value="JAQ16644.1"/>
    <property type="molecule type" value="Transcribed_RNA"/>
</dbReference>
<gene>
    <name evidence="1" type="ORF">g.40943</name>
</gene>
<organism evidence="1">
    <name type="scientific">Lygus hesperus</name>
    <name type="common">Western plant bug</name>
    <dbReference type="NCBI Taxonomy" id="30085"/>
    <lineage>
        <taxon>Eukaryota</taxon>
        <taxon>Metazoa</taxon>
        <taxon>Ecdysozoa</taxon>
        <taxon>Arthropoda</taxon>
        <taxon>Hexapoda</taxon>
        <taxon>Insecta</taxon>
        <taxon>Pterygota</taxon>
        <taxon>Neoptera</taxon>
        <taxon>Paraneoptera</taxon>
        <taxon>Hemiptera</taxon>
        <taxon>Heteroptera</taxon>
        <taxon>Panheteroptera</taxon>
        <taxon>Cimicomorpha</taxon>
        <taxon>Miridae</taxon>
        <taxon>Mirini</taxon>
        <taxon>Lygus</taxon>
    </lineage>
</organism>
<feature type="non-terminal residue" evidence="1">
    <location>
        <position position="1"/>
    </location>
</feature>
<proteinExistence type="predicted"/>
<protein>
    <submittedName>
        <fullName evidence="1">Uncharacterized protein</fullName>
    </submittedName>
</protein>
<name>A0A146MA65_LYGHE</name>